<comment type="caution">
    <text evidence="2">The sequence shown here is derived from an EMBL/GenBank/DDBJ whole genome shotgun (WGS) entry which is preliminary data.</text>
</comment>
<organism evidence="2 3">
    <name type="scientific">Streptomyces cinnamoneus</name>
    <name type="common">Streptoverticillium cinnamoneum</name>
    <dbReference type="NCBI Taxonomy" id="53446"/>
    <lineage>
        <taxon>Bacteria</taxon>
        <taxon>Bacillati</taxon>
        <taxon>Actinomycetota</taxon>
        <taxon>Actinomycetes</taxon>
        <taxon>Kitasatosporales</taxon>
        <taxon>Streptomycetaceae</taxon>
        <taxon>Streptomyces</taxon>
        <taxon>Streptomyces cinnamoneus group</taxon>
    </lineage>
</organism>
<evidence type="ECO:0000259" key="1">
    <source>
        <dbReference type="Pfam" id="PF03358"/>
    </source>
</evidence>
<dbReference type="EMBL" id="NHZO01000081">
    <property type="protein sequence ID" value="PHQ52449.1"/>
    <property type="molecule type" value="Genomic_DNA"/>
</dbReference>
<protein>
    <submittedName>
        <fullName evidence="2">NADPH-dependent FMN reductase</fullName>
    </submittedName>
</protein>
<keyword evidence="3" id="KW-1185">Reference proteome</keyword>
<reference evidence="2 3" key="1">
    <citation type="journal article" date="2017" name="Biochemistry">
        <title>Identification of the Biosynthetic Pathway for the Antibiotic Bicyclomycin.</title>
        <authorList>
            <person name="Patteson J."/>
            <person name="Cai W."/>
            <person name="Johnson R.A."/>
            <person name="Santa Maria K."/>
            <person name="Li B."/>
        </authorList>
    </citation>
    <scope>NUCLEOTIDE SEQUENCE [LARGE SCALE GENOMIC DNA]</scope>
    <source>
        <strain evidence="2 3">ATCC 21532</strain>
    </source>
</reference>
<dbReference type="GO" id="GO:0016491">
    <property type="term" value="F:oxidoreductase activity"/>
    <property type="evidence" value="ECO:0007669"/>
    <property type="project" value="InterPro"/>
</dbReference>
<dbReference type="GO" id="GO:0010181">
    <property type="term" value="F:FMN binding"/>
    <property type="evidence" value="ECO:0007669"/>
    <property type="project" value="TreeGrafter"/>
</dbReference>
<dbReference type="AlphaFoldDB" id="A0A2G1XMS4"/>
<dbReference type="SUPFAM" id="SSF52218">
    <property type="entry name" value="Flavoproteins"/>
    <property type="match status" value="1"/>
</dbReference>
<dbReference type="PANTHER" id="PTHR30543">
    <property type="entry name" value="CHROMATE REDUCTASE"/>
    <property type="match status" value="1"/>
</dbReference>
<evidence type="ECO:0000313" key="2">
    <source>
        <dbReference type="EMBL" id="PHQ52449.1"/>
    </source>
</evidence>
<dbReference type="PANTHER" id="PTHR30543:SF21">
    <property type="entry name" value="NAD(P)H-DEPENDENT FMN REDUCTASE LOT6"/>
    <property type="match status" value="1"/>
</dbReference>
<dbReference type="GO" id="GO:0005829">
    <property type="term" value="C:cytosol"/>
    <property type="evidence" value="ECO:0007669"/>
    <property type="project" value="TreeGrafter"/>
</dbReference>
<dbReference type="RefSeq" id="WP_099198227.1">
    <property type="nucleotide sequence ID" value="NZ_JBIRXA010000015.1"/>
</dbReference>
<gene>
    <name evidence="2" type="ORF">BLA24_06595</name>
</gene>
<name>A0A2G1XMS4_STRCJ</name>
<dbReference type="OrthoDB" id="9812295at2"/>
<feature type="domain" description="NADPH-dependent FMN reductase-like" evidence="1">
    <location>
        <begin position="14"/>
        <end position="159"/>
    </location>
</feature>
<dbReference type="InterPro" id="IPR029039">
    <property type="entry name" value="Flavoprotein-like_sf"/>
</dbReference>
<dbReference type="Proteomes" id="UP000222531">
    <property type="component" value="Unassembled WGS sequence"/>
</dbReference>
<proteinExistence type="predicted"/>
<dbReference type="Gene3D" id="3.40.50.360">
    <property type="match status" value="1"/>
</dbReference>
<dbReference type="InterPro" id="IPR050712">
    <property type="entry name" value="NAD(P)H-dep_reductase"/>
</dbReference>
<accession>A0A2G1XMS4</accession>
<sequence>MTTATPSTDTGVVRVLAISGSVRAGSVNSAILRAGAALAGAEVKLELWDGLKAVEPFSEDDEAAPGAGVKALLAAIAEADALLIATPEYNGSVPGQLKNALDWASRPYGRSVLVGKTASVIGASPSGFGAKWAQADLRKILGACGAEVVGEELCVAQAHTVLGEDGLPTDEELRTALTTLVATLVEAARAAKAA</sequence>
<evidence type="ECO:0000313" key="3">
    <source>
        <dbReference type="Proteomes" id="UP000222531"/>
    </source>
</evidence>
<dbReference type="InterPro" id="IPR005025">
    <property type="entry name" value="FMN_Rdtase-like_dom"/>
</dbReference>
<dbReference type="Pfam" id="PF03358">
    <property type="entry name" value="FMN_red"/>
    <property type="match status" value="1"/>
</dbReference>